<dbReference type="InterPro" id="IPR049704">
    <property type="entry name" value="Aminotrans_3_PPA_site"/>
</dbReference>
<comment type="caution">
    <text evidence="9">The sequence shown here is derived from an EMBL/GenBank/DDBJ whole genome shotgun (WGS) entry which is preliminary data.</text>
</comment>
<evidence type="ECO:0000256" key="4">
    <source>
        <dbReference type="ARBA" id="ARBA00013049"/>
    </source>
</evidence>
<evidence type="ECO:0000256" key="6">
    <source>
        <dbReference type="ARBA" id="ARBA00022679"/>
    </source>
</evidence>
<evidence type="ECO:0000256" key="1">
    <source>
        <dbReference type="ARBA" id="ARBA00001933"/>
    </source>
</evidence>
<dbReference type="SUPFAM" id="SSF53383">
    <property type="entry name" value="PLP-dependent transferases"/>
    <property type="match status" value="1"/>
</dbReference>
<evidence type="ECO:0000313" key="10">
    <source>
        <dbReference type="Proteomes" id="UP000017981"/>
    </source>
</evidence>
<comment type="similarity">
    <text evidence="2">Belongs to the class-III pyridoxal-phosphate-dependent aminotransferase family.</text>
</comment>
<dbReference type="GO" id="GO:0009436">
    <property type="term" value="P:glyoxylate catabolic process"/>
    <property type="evidence" value="ECO:0007669"/>
    <property type="project" value="TreeGrafter"/>
</dbReference>
<dbReference type="GO" id="GO:0030170">
    <property type="term" value="F:pyridoxal phosphate binding"/>
    <property type="evidence" value="ECO:0007669"/>
    <property type="project" value="InterPro"/>
</dbReference>
<dbReference type="PANTHER" id="PTHR45688">
    <property type="match status" value="1"/>
</dbReference>
<evidence type="ECO:0000256" key="7">
    <source>
        <dbReference type="ARBA" id="ARBA00022898"/>
    </source>
</evidence>
<dbReference type="InterPro" id="IPR015421">
    <property type="entry name" value="PyrdxlP-dep_Trfase_major"/>
</dbReference>
<dbReference type="InterPro" id="IPR005814">
    <property type="entry name" value="Aminotrans_3"/>
</dbReference>
<evidence type="ECO:0000256" key="5">
    <source>
        <dbReference type="ARBA" id="ARBA00022576"/>
    </source>
</evidence>
<dbReference type="Pfam" id="PF00202">
    <property type="entry name" value="Aminotran_3"/>
    <property type="match status" value="1"/>
</dbReference>
<organism evidence="9 10">
    <name type="scientific">Crocosphaera watsonii WH 0005</name>
    <dbReference type="NCBI Taxonomy" id="423472"/>
    <lineage>
        <taxon>Bacteria</taxon>
        <taxon>Bacillati</taxon>
        <taxon>Cyanobacteriota</taxon>
        <taxon>Cyanophyceae</taxon>
        <taxon>Oscillatoriophycideae</taxon>
        <taxon>Chroococcales</taxon>
        <taxon>Aphanothecaceae</taxon>
        <taxon>Crocosphaera</taxon>
    </lineage>
</organism>
<dbReference type="EC" id="2.6.1.44" evidence="4"/>
<comment type="cofactor">
    <cofactor evidence="1">
        <name>pyridoxal 5'-phosphate</name>
        <dbReference type="ChEBI" id="CHEBI:597326"/>
    </cofactor>
</comment>
<keyword evidence="5 9" id="KW-0032">Aminotransferase</keyword>
<evidence type="ECO:0000256" key="3">
    <source>
        <dbReference type="ARBA" id="ARBA00011881"/>
    </source>
</evidence>
<protein>
    <recommendedName>
        <fullName evidence="4">alanine--glyoxylate transaminase</fullName>
        <ecNumber evidence="4">2.6.1.44</ecNumber>
    </recommendedName>
</protein>
<evidence type="ECO:0000256" key="2">
    <source>
        <dbReference type="ARBA" id="ARBA00008954"/>
    </source>
</evidence>
<dbReference type="AlphaFoldDB" id="T2IQY7"/>
<dbReference type="GO" id="GO:0008453">
    <property type="term" value="F:alanine-glyoxylate transaminase activity"/>
    <property type="evidence" value="ECO:0007669"/>
    <property type="project" value="UniProtKB-EC"/>
</dbReference>
<dbReference type="Gene3D" id="3.90.1150.10">
    <property type="entry name" value="Aspartate Aminotransferase, domain 1"/>
    <property type="match status" value="1"/>
</dbReference>
<dbReference type="Gene3D" id="3.40.640.10">
    <property type="entry name" value="Type I PLP-dependent aspartate aminotransferase-like (Major domain)"/>
    <property type="match status" value="1"/>
</dbReference>
<keyword evidence="6 9" id="KW-0808">Transferase</keyword>
<dbReference type="InterPro" id="IPR015424">
    <property type="entry name" value="PyrdxlP-dep_Trfase"/>
</dbReference>
<gene>
    <name evidence="9" type="ORF">CWATWH0005_2883</name>
</gene>
<keyword evidence="7" id="KW-0663">Pyridoxal phosphate</keyword>
<sequence>MIEQATCGNIAAFIAESIQGVGGTVVYPDGYLKKVWDYVHQANGLFIADEVQTGFCRTGQGFWGFEQHGIIPDIVTLAKGIGNGVPLAAVVTTADIAQAFTQKIHFNTFGGNPVSCAAGKAVLETIERDNLQENCATVGNHLLEGLRGLQAKYECIGDVRGSGLMIGVDLVKNRETKEPHSQLTSEVHELSKDLGLIIGKGGLYRNVLRIKPPLCISKEDVNFLVDVLDYVFQQKP</sequence>
<keyword evidence="8" id="KW-0809">Transit peptide</keyword>
<accession>T2IQY7</accession>
<dbReference type="Proteomes" id="UP000017981">
    <property type="component" value="Unassembled WGS sequence"/>
</dbReference>
<name>T2IQY7_CROWT</name>
<evidence type="ECO:0000256" key="8">
    <source>
        <dbReference type="ARBA" id="ARBA00022946"/>
    </source>
</evidence>
<proteinExistence type="inferred from homology"/>
<comment type="subunit">
    <text evidence="3">Homotetramer.</text>
</comment>
<reference evidence="9 10" key="2">
    <citation type="submission" date="2013-09" db="EMBL/GenBank/DDBJ databases">
        <title>Whole genome comparison of six Crocosphaera watsonii strains with differing phenotypes.</title>
        <authorList>
            <person name="Bench S.R."/>
            <person name="Heller P."/>
            <person name="Frank I."/>
            <person name="Arciniega M."/>
            <person name="Shilova I.N."/>
            <person name="Zehr J.P."/>
        </authorList>
    </citation>
    <scope>NUCLEOTIDE SEQUENCE [LARGE SCALE GENOMIC DNA]</scope>
    <source>
        <strain evidence="9 10">WH 0005</strain>
    </source>
</reference>
<dbReference type="InterPro" id="IPR015422">
    <property type="entry name" value="PyrdxlP-dep_Trfase_small"/>
</dbReference>
<evidence type="ECO:0000313" key="9">
    <source>
        <dbReference type="EMBL" id="CCQ55966.1"/>
    </source>
</evidence>
<dbReference type="PROSITE" id="PS00600">
    <property type="entry name" value="AA_TRANSFER_CLASS_3"/>
    <property type="match status" value="1"/>
</dbReference>
<dbReference type="CDD" id="cd00610">
    <property type="entry name" value="OAT_like"/>
    <property type="match status" value="1"/>
</dbReference>
<dbReference type="EMBL" id="CAQL01000520">
    <property type="protein sequence ID" value="CCQ55966.1"/>
    <property type="molecule type" value="Genomic_DNA"/>
</dbReference>
<dbReference type="PANTHER" id="PTHR45688:SF3">
    <property type="entry name" value="ALANINE--GLYOXYLATE AMINOTRANSFERASE 2, MITOCHONDRIAL"/>
    <property type="match status" value="1"/>
</dbReference>
<reference evidence="9 10" key="1">
    <citation type="submission" date="2013-01" db="EMBL/GenBank/DDBJ databases">
        <authorList>
            <person name="Bench S."/>
        </authorList>
    </citation>
    <scope>NUCLEOTIDE SEQUENCE [LARGE SCALE GENOMIC DNA]</scope>
    <source>
        <strain evidence="9 10">WH 0005</strain>
    </source>
</reference>
<dbReference type="GO" id="GO:0019481">
    <property type="term" value="P:L-alanine catabolic process, by transamination"/>
    <property type="evidence" value="ECO:0007669"/>
    <property type="project" value="TreeGrafter"/>
</dbReference>